<keyword evidence="2" id="KW-1185">Reference proteome</keyword>
<protein>
    <submittedName>
        <fullName evidence="1">Uncharacterized protein</fullName>
    </submittedName>
</protein>
<name>A0A7T7UWK4_9FLAO</name>
<dbReference type="OrthoDB" id="1274854at2"/>
<gene>
    <name evidence="1" type="ORF">I6H88_13920</name>
</gene>
<dbReference type="RefSeq" id="WP_034871249.1">
    <property type="nucleotide sequence ID" value="NZ_CBCSDR010000005.1"/>
</dbReference>
<dbReference type="GeneID" id="93131850"/>
<sequence>MGNQELEQEEINLLLGKGYAFETFFWGKKRTWRIGKITLGKMIKLSDVFIKMKIDEEALTSGELAETISAQYQAVRDNAKLSVDAVYIAIESELPKWMLKYKFFMEPIIKKHFLKSFNSEELLEFTLELLKFSNYQNFMTSIALLNGNRPTKAKPIE</sequence>
<dbReference type="Proteomes" id="UP000595426">
    <property type="component" value="Chromosome"/>
</dbReference>
<evidence type="ECO:0000313" key="2">
    <source>
        <dbReference type="Proteomes" id="UP000595426"/>
    </source>
</evidence>
<dbReference type="AlphaFoldDB" id="A0A7T7UWK4"/>
<accession>A0A7T7UWK4</accession>
<reference evidence="1 2" key="1">
    <citation type="submission" date="2020-12" db="EMBL/GenBank/DDBJ databases">
        <title>FDA dAtabase for Regulatory Grade micrObial Sequences (FDA-ARGOS): Supporting development and validation of Infectious Disease Dx tests.</title>
        <authorList>
            <person name="Kerrigan L."/>
            <person name="Long C."/>
            <person name="Tallon L."/>
            <person name="Sadzewicz L."/>
            <person name="Zhao X."/>
            <person name="Boylan J."/>
            <person name="Ott S."/>
            <person name="Bowen H."/>
            <person name="Vavikolanu K."/>
            <person name="Mehta A."/>
            <person name="Aluvathingal J."/>
            <person name="Nadendla S."/>
            <person name="Yan Y."/>
            <person name="Sichtig H."/>
        </authorList>
    </citation>
    <scope>NUCLEOTIDE SEQUENCE [LARGE SCALE GENOMIC DNA]</scope>
    <source>
        <strain evidence="1 2">FDAARGOS_1031</strain>
    </source>
</reference>
<proteinExistence type="predicted"/>
<evidence type="ECO:0000313" key="1">
    <source>
        <dbReference type="EMBL" id="QQN57540.1"/>
    </source>
</evidence>
<dbReference type="EMBL" id="CP067018">
    <property type="protein sequence ID" value="QQN57540.1"/>
    <property type="molecule type" value="Genomic_DNA"/>
</dbReference>
<organism evidence="1 2">
    <name type="scientific">Elizabethkingia bruuniana</name>
    <dbReference type="NCBI Taxonomy" id="1756149"/>
    <lineage>
        <taxon>Bacteria</taxon>
        <taxon>Pseudomonadati</taxon>
        <taxon>Bacteroidota</taxon>
        <taxon>Flavobacteriia</taxon>
        <taxon>Flavobacteriales</taxon>
        <taxon>Weeksellaceae</taxon>
        <taxon>Elizabethkingia</taxon>
    </lineage>
</organism>
<dbReference type="KEGG" id="egm:AYC65_02995"/>